<keyword evidence="9" id="KW-0472">Membrane</keyword>
<keyword evidence="5" id="KW-1003">Cell membrane</keyword>
<feature type="compositionally biased region" description="Basic and acidic residues" evidence="11">
    <location>
        <begin position="144"/>
        <end position="154"/>
    </location>
</feature>
<comment type="subcellular location">
    <subcellularLocation>
        <location evidence="1">Cell membrane</location>
        <topology evidence="1">Peripheral membrane protein</topology>
        <orientation evidence="1">Cytoplasmic side</orientation>
    </subcellularLocation>
</comment>
<evidence type="ECO:0000256" key="5">
    <source>
        <dbReference type="ARBA" id="ARBA00022475"/>
    </source>
</evidence>
<dbReference type="InterPro" id="IPR012823">
    <property type="entry name" value="Flagell_FliJ"/>
</dbReference>
<feature type="compositionally biased region" description="Basic and acidic residues" evidence="11">
    <location>
        <begin position="123"/>
        <end position="133"/>
    </location>
</feature>
<dbReference type="Gene3D" id="1.10.287.1700">
    <property type="match status" value="1"/>
</dbReference>
<evidence type="ECO:0000256" key="10">
    <source>
        <dbReference type="ARBA" id="ARBA00023225"/>
    </source>
</evidence>
<evidence type="ECO:0000313" key="13">
    <source>
        <dbReference type="Proteomes" id="UP000008915"/>
    </source>
</evidence>
<reference evidence="13" key="2">
    <citation type="journal article" date="2010" name="Stand. Genomic Sci.">
        <title>Complete genome sequence of Thermaerobacter marianensis type strain (7p75aT).</title>
        <authorList>
            <person name="Han C."/>
            <person name="Gu W."/>
            <person name="Zhang X."/>
            <person name="Lapidus A."/>
            <person name="Nolan M."/>
            <person name="Copeland A."/>
            <person name="Lucas S."/>
            <person name="Glavina Del Rio T."/>
            <person name="Tice H."/>
            <person name="Cheng J."/>
            <person name="Tapia R."/>
            <person name="Goodwin L."/>
            <person name="Pitluck S."/>
            <person name="Pagani I."/>
            <person name="Ivanova N."/>
            <person name="Mavromatis K."/>
            <person name="Mikhailova N."/>
            <person name="Pati A."/>
            <person name="Chen A."/>
            <person name="Palaniappan K."/>
            <person name="Land M."/>
            <person name="Hauser L."/>
            <person name="Chang Y."/>
            <person name="Jeffries C."/>
            <person name="Schneider S."/>
            <person name="Rohde M."/>
            <person name="Goker M."/>
            <person name="Pukall R."/>
            <person name="Woyke T."/>
            <person name="Bristow J."/>
            <person name="Eisen J."/>
            <person name="Markowitz V."/>
            <person name="Hugenholtz P."/>
            <person name="Kyrpides N."/>
            <person name="Klenk H."/>
            <person name="Detter J."/>
        </authorList>
    </citation>
    <scope>NUCLEOTIDE SEQUENCE [LARGE SCALE GENOMIC DNA]</scope>
    <source>
        <strain evidence="13">ATCC 700841 / DSM 12885 / JCM 10246 / 7p75a</strain>
    </source>
</reference>
<dbReference type="GO" id="GO:0009288">
    <property type="term" value="C:bacterial-type flagellum"/>
    <property type="evidence" value="ECO:0007669"/>
    <property type="project" value="InterPro"/>
</dbReference>
<dbReference type="HOGENOM" id="CLU_1703399_0_0_9"/>
<keyword evidence="8" id="KW-0653">Protein transport</keyword>
<reference evidence="12 13" key="1">
    <citation type="journal article" date="2010" name="Stand. Genomic Sci.">
        <title>Complete genome sequence of Thermaerobacter marianensis type strain (7p75a).</title>
        <authorList>
            <person name="Han C."/>
            <person name="Gu W."/>
            <person name="Zhang X."/>
            <person name="Lapidus A."/>
            <person name="Nolan M."/>
            <person name="Copeland A."/>
            <person name="Lucas S."/>
            <person name="Del Rio T.G."/>
            <person name="Tice H."/>
            <person name="Cheng J.F."/>
            <person name="Tapia R."/>
            <person name="Goodwin L."/>
            <person name="Pitluck S."/>
            <person name="Pagani I."/>
            <person name="Ivanova N."/>
            <person name="Mavromatis K."/>
            <person name="Mikhailova N."/>
            <person name="Pati A."/>
            <person name="Chen A."/>
            <person name="Palaniappan K."/>
            <person name="Land M."/>
            <person name="Hauser L."/>
            <person name="Chang Y.J."/>
            <person name="Jeffries C.D."/>
            <person name="Schneider S."/>
            <person name="Rohde M."/>
            <person name="Goker M."/>
            <person name="Pukall R."/>
            <person name="Woyke T."/>
            <person name="Bristow J."/>
            <person name="Eisen J.A."/>
            <person name="Markowitz V."/>
            <person name="Hugenholtz P."/>
            <person name="Kyrpides N.C."/>
            <person name="Klenk H.P."/>
            <person name="Detter J.C."/>
        </authorList>
    </citation>
    <scope>NUCLEOTIDE SEQUENCE [LARGE SCALE GENOMIC DNA]</scope>
    <source>
        <strain evidence="13">ATCC 700841 / DSM 12885 / JCM 10246 / 7p75a</strain>
    </source>
</reference>
<evidence type="ECO:0000256" key="1">
    <source>
        <dbReference type="ARBA" id="ARBA00004413"/>
    </source>
</evidence>
<dbReference type="AlphaFoldDB" id="E6SJN2"/>
<evidence type="ECO:0000256" key="8">
    <source>
        <dbReference type="ARBA" id="ARBA00022927"/>
    </source>
</evidence>
<dbReference type="InterPro" id="IPR053716">
    <property type="entry name" value="Flag_assembly_chemotaxis_eff"/>
</dbReference>
<evidence type="ECO:0000256" key="3">
    <source>
        <dbReference type="ARBA" id="ARBA00020392"/>
    </source>
</evidence>
<evidence type="ECO:0000256" key="4">
    <source>
        <dbReference type="ARBA" id="ARBA00022448"/>
    </source>
</evidence>
<comment type="similarity">
    <text evidence="2">Belongs to the FliJ family.</text>
</comment>
<dbReference type="GO" id="GO:0006935">
    <property type="term" value="P:chemotaxis"/>
    <property type="evidence" value="ECO:0007669"/>
    <property type="project" value="UniProtKB-KW"/>
</dbReference>
<evidence type="ECO:0000256" key="9">
    <source>
        <dbReference type="ARBA" id="ARBA00023136"/>
    </source>
</evidence>
<evidence type="ECO:0000256" key="2">
    <source>
        <dbReference type="ARBA" id="ARBA00010004"/>
    </source>
</evidence>
<gene>
    <name evidence="12" type="ordered locus">Tmar_0982</name>
</gene>
<dbReference type="GO" id="GO:0015031">
    <property type="term" value="P:protein transport"/>
    <property type="evidence" value="ECO:0007669"/>
    <property type="project" value="UniProtKB-KW"/>
</dbReference>
<dbReference type="Pfam" id="PF02050">
    <property type="entry name" value="FliJ"/>
    <property type="match status" value="1"/>
</dbReference>
<proteinExistence type="inferred from homology"/>
<keyword evidence="4" id="KW-0813">Transport</keyword>
<dbReference type="GO" id="GO:0071973">
    <property type="term" value="P:bacterial-type flagellum-dependent cell motility"/>
    <property type="evidence" value="ECO:0007669"/>
    <property type="project" value="InterPro"/>
</dbReference>
<dbReference type="KEGG" id="tmr:Tmar_0982"/>
<dbReference type="GO" id="GO:0005886">
    <property type="term" value="C:plasma membrane"/>
    <property type="evidence" value="ECO:0007669"/>
    <property type="project" value="UniProtKB-SubCell"/>
</dbReference>
<evidence type="ECO:0000313" key="12">
    <source>
        <dbReference type="EMBL" id="ADU51095.1"/>
    </source>
</evidence>
<dbReference type="EMBL" id="CP002344">
    <property type="protein sequence ID" value="ADU51095.1"/>
    <property type="molecule type" value="Genomic_DNA"/>
</dbReference>
<keyword evidence="6" id="KW-0145">Chemotaxis</keyword>
<evidence type="ECO:0000256" key="11">
    <source>
        <dbReference type="SAM" id="MobiDB-lite"/>
    </source>
</evidence>
<feature type="region of interest" description="Disordered" evidence="11">
    <location>
        <begin position="123"/>
        <end position="154"/>
    </location>
</feature>
<sequence>MAGKEPFRLQRVWDVRRLEALTRLGEWGRWQARAEQARREASRLEADRQRAAVDLTAVGPARTALEMAARWREVEALGRRIQVAQGRAEVLQREAAERHQAVLAARREEQAYQRLYQRHEERQRQESLRREQAQLDEVAGRLAGRRDGRGHGPW</sequence>
<dbReference type="GO" id="GO:0044781">
    <property type="term" value="P:bacterial-type flagellum organization"/>
    <property type="evidence" value="ECO:0007669"/>
    <property type="project" value="UniProtKB-KW"/>
</dbReference>
<accession>E6SJN2</accession>
<keyword evidence="7" id="KW-1005">Bacterial flagellum biogenesis</keyword>
<dbReference type="Proteomes" id="UP000008915">
    <property type="component" value="Chromosome"/>
</dbReference>
<evidence type="ECO:0000256" key="6">
    <source>
        <dbReference type="ARBA" id="ARBA00022500"/>
    </source>
</evidence>
<dbReference type="STRING" id="644966.Tmar_0982"/>
<protein>
    <recommendedName>
        <fullName evidence="3">Flagellar FliJ protein</fullName>
    </recommendedName>
</protein>
<evidence type="ECO:0000256" key="7">
    <source>
        <dbReference type="ARBA" id="ARBA00022795"/>
    </source>
</evidence>
<keyword evidence="10" id="KW-1006">Bacterial flagellum protein export</keyword>
<organism evidence="12 13">
    <name type="scientific">Thermaerobacter marianensis (strain ATCC 700841 / DSM 12885 / JCM 10246 / 7p75a)</name>
    <dbReference type="NCBI Taxonomy" id="644966"/>
    <lineage>
        <taxon>Bacteria</taxon>
        <taxon>Bacillati</taxon>
        <taxon>Bacillota</taxon>
        <taxon>Clostridia</taxon>
        <taxon>Eubacteriales</taxon>
        <taxon>Clostridiales Family XVII. Incertae Sedis</taxon>
        <taxon>Thermaerobacter</taxon>
    </lineage>
</organism>
<dbReference type="RefSeq" id="WP_013495400.1">
    <property type="nucleotide sequence ID" value="NC_014831.1"/>
</dbReference>
<name>E6SJN2_THEM7</name>
<keyword evidence="13" id="KW-1185">Reference proteome</keyword>